<keyword evidence="6" id="KW-1185">Reference proteome</keyword>
<feature type="domain" description="Tyrosinase copper-binding" evidence="4">
    <location>
        <begin position="305"/>
        <end position="316"/>
    </location>
</feature>
<protein>
    <recommendedName>
        <fullName evidence="4">Tyrosinase copper-binding domain-containing protein</fullName>
    </recommendedName>
</protein>
<evidence type="ECO:0000256" key="3">
    <source>
        <dbReference type="SAM" id="Phobius"/>
    </source>
</evidence>
<dbReference type="InterPro" id="IPR002227">
    <property type="entry name" value="Tyrosinase_Cu-bd"/>
</dbReference>
<keyword evidence="3" id="KW-1133">Transmembrane helix</keyword>
<evidence type="ECO:0000259" key="4">
    <source>
        <dbReference type="PROSITE" id="PS00498"/>
    </source>
</evidence>
<dbReference type="Pfam" id="PF00264">
    <property type="entry name" value="Tyrosinase"/>
    <property type="match status" value="1"/>
</dbReference>
<sequence length="378" mass="42389">MQYSQSTAAYAPVVDLEFADDKADKNPQSSVNDAHRSRVLRLSLALCVAVLCTVLGFGGGILFKQEIDSNSLPSTACTNPIIRREWRDLSDAEKNDYIEAVQCLRSSPSKLGLNQTLYDDFPYVHSRNGEASHDTAAFLPWHRYFIHVYEKALREQCAYAGHLTYWDWSLDWEDVTHAPVWDTTLGFGGDGNEKDIESIHGHCVTDGPFARLQVLYVEKFPYPHCLSRGFATGGNLTRFSAALEPTALNELLRTSDYATFNLGVENGPHLSIPRSIHGDFSTVTAPAGSSHSVDCTAFELTRYIDPVFFLHHTQLDRLWWKWQQGDTQARLKDYSGKAAYTSSSEASLRDPLPLGYLAPDVRVEDIMNTESGLVCYRY</sequence>
<dbReference type="EMBL" id="JACCJB010000003">
    <property type="protein sequence ID" value="KAF6229299.1"/>
    <property type="molecule type" value="Genomic_DNA"/>
</dbReference>
<dbReference type="InterPro" id="IPR050316">
    <property type="entry name" value="Tyrosinase/Hemocyanin"/>
</dbReference>
<evidence type="ECO:0000313" key="5">
    <source>
        <dbReference type="EMBL" id="KAF6229299.1"/>
    </source>
</evidence>
<evidence type="ECO:0000256" key="2">
    <source>
        <dbReference type="ARBA" id="ARBA00023008"/>
    </source>
</evidence>
<feature type="transmembrane region" description="Helical" evidence="3">
    <location>
        <begin position="42"/>
        <end position="63"/>
    </location>
</feature>
<proteinExistence type="predicted"/>
<dbReference type="Gene3D" id="1.10.1280.10">
    <property type="entry name" value="Di-copper center containing domain from catechol oxidase"/>
    <property type="match status" value="1"/>
</dbReference>
<dbReference type="RefSeq" id="XP_037156941.1">
    <property type="nucleotide sequence ID" value="XM_037298306.1"/>
</dbReference>
<keyword evidence="3" id="KW-0812">Transmembrane</keyword>
<accession>A0A8H6FIQ4</accession>
<organism evidence="5 6">
    <name type="scientific">Letharia lupina</name>
    <dbReference type="NCBI Taxonomy" id="560253"/>
    <lineage>
        <taxon>Eukaryota</taxon>
        <taxon>Fungi</taxon>
        <taxon>Dikarya</taxon>
        <taxon>Ascomycota</taxon>
        <taxon>Pezizomycotina</taxon>
        <taxon>Lecanoromycetes</taxon>
        <taxon>OSLEUM clade</taxon>
        <taxon>Lecanoromycetidae</taxon>
        <taxon>Lecanorales</taxon>
        <taxon>Lecanorineae</taxon>
        <taxon>Parmeliaceae</taxon>
        <taxon>Letharia</taxon>
    </lineage>
</organism>
<dbReference type="SUPFAM" id="SSF48056">
    <property type="entry name" value="Di-copper centre-containing domain"/>
    <property type="match status" value="1"/>
</dbReference>
<name>A0A8H6FIQ4_9LECA</name>
<evidence type="ECO:0000256" key="1">
    <source>
        <dbReference type="ARBA" id="ARBA00022723"/>
    </source>
</evidence>
<keyword evidence="2" id="KW-0186">Copper</keyword>
<dbReference type="PROSITE" id="PS00498">
    <property type="entry name" value="TYROSINASE_2"/>
    <property type="match status" value="1"/>
</dbReference>
<evidence type="ECO:0000313" key="6">
    <source>
        <dbReference type="Proteomes" id="UP000593566"/>
    </source>
</evidence>
<keyword evidence="3" id="KW-0472">Membrane</keyword>
<keyword evidence="1" id="KW-0479">Metal-binding</keyword>
<dbReference type="PANTHER" id="PTHR11474:SF126">
    <property type="entry name" value="TYROSINASE-LIKE PROTEIN TYR-1-RELATED"/>
    <property type="match status" value="1"/>
</dbReference>
<dbReference type="InterPro" id="IPR008922">
    <property type="entry name" value="Di-copper_centre_dom_sf"/>
</dbReference>
<dbReference type="AlphaFoldDB" id="A0A8H6FIQ4"/>
<dbReference type="GO" id="GO:0046872">
    <property type="term" value="F:metal ion binding"/>
    <property type="evidence" value="ECO:0007669"/>
    <property type="project" value="UniProtKB-KW"/>
</dbReference>
<dbReference type="GeneID" id="59335814"/>
<reference evidence="5 6" key="1">
    <citation type="journal article" date="2020" name="Genomics">
        <title>Complete, high-quality genomes from long-read metagenomic sequencing of two wolf lichen thalli reveals enigmatic genome architecture.</title>
        <authorList>
            <person name="McKenzie S.K."/>
            <person name="Walston R.F."/>
            <person name="Allen J.L."/>
        </authorList>
    </citation>
    <scope>NUCLEOTIDE SEQUENCE [LARGE SCALE GENOMIC DNA]</scope>
    <source>
        <strain evidence="5">WasteWater1</strain>
    </source>
</reference>
<dbReference type="PANTHER" id="PTHR11474">
    <property type="entry name" value="TYROSINASE FAMILY MEMBER"/>
    <property type="match status" value="1"/>
</dbReference>
<dbReference type="PRINTS" id="PR00092">
    <property type="entry name" value="TYROSINASE"/>
</dbReference>
<gene>
    <name evidence="5" type="ORF">HO133_007415</name>
</gene>
<comment type="caution">
    <text evidence="5">The sequence shown here is derived from an EMBL/GenBank/DDBJ whole genome shotgun (WGS) entry which is preliminary data.</text>
</comment>
<dbReference type="GO" id="GO:0016491">
    <property type="term" value="F:oxidoreductase activity"/>
    <property type="evidence" value="ECO:0007669"/>
    <property type="project" value="InterPro"/>
</dbReference>
<dbReference type="Proteomes" id="UP000593566">
    <property type="component" value="Unassembled WGS sequence"/>
</dbReference>